<dbReference type="SUPFAM" id="SSF50044">
    <property type="entry name" value="SH3-domain"/>
    <property type="match status" value="1"/>
</dbReference>
<feature type="compositionally biased region" description="Basic residues" evidence="3">
    <location>
        <begin position="316"/>
        <end position="333"/>
    </location>
</feature>
<dbReference type="CDD" id="cd00174">
    <property type="entry name" value="SH3"/>
    <property type="match status" value="1"/>
</dbReference>
<comment type="caution">
    <text evidence="5">The sequence shown here is derived from an EMBL/GenBank/DDBJ whole genome shotgun (WGS) entry which is preliminary data.</text>
</comment>
<dbReference type="SMART" id="SM00326">
    <property type="entry name" value="SH3"/>
    <property type="match status" value="1"/>
</dbReference>
<feature type="region of interest" description="Disordered" evidence="3">
    <location>
        <begin position="316"/>
        <end position="336"/>
    </location>
</feature>
<protein>
    <recommendedName>
        <fullName evidence="4">SH3 domain-containing protein</fullName>
    </recommendedName>
</protein>
<evidence type="ECO:0000313" key="5">
    <source>
        <dbReference type="EMBL" id="CAH2350847.1"/>
    </source>
</evidence>
<feature type="compositionally biased region" description="Polar residues" evidence="3">
    <location>
        <begin position="80"/>
        <end position="95"/>
    </location>
</feature>
<keyword evidence="6" id="KW-1185">Reference proteome</keyword>
<keyword evidence="1 2" id="KW-0728">SH3 domain</keyword>
<reference evidence="5" key="1">
    <citation type="submission" date="2022-03" db="EMBL/GenBank/DDBJ databases">
        <authorList>
            <person name="Legras J.-L."/>
            <person name="Devillers H."/>
            <person name="Grondin C."/>
        </authorList>
    </citation>
    <scope>NUCLEOTIDE SEQUENCE</scope>
    <source>
        <strain evidence="5">CLIB 1423</strain>
    </source>
</reference>
<accession>A0A9P0QKM5</accession>
<dbReference type="InterPro" id="IPR036028">
    <property type="entry name" value="SH3-like_dom_sf"/>
</dbReference>
<organism evidence="5 6">
    <name type="scientific">[Candida] railenensis</name>
    <dbReference type="NCBI Taxonomy" id="45579"/>
    <lineage>
        <taxon>Eukaryota</taxon>
        <taxon>Fungi</taxon>
        <taxon>Dikarya</taxon>
        <taxon>Ascomycota</taxon>
        <taxon>Saccharomycotina</taxon>
        <taxon>Pichiomycetes</taxon>
        <taxon>Debaryomycetaceae</taxon>
        <taxon>Kurtzmaniella</taxon>
    </lineage>
</organism>
<evidence type="ECO:0000256" key="1">
    <source>
        <dbReference type="ARBA" id="ARBA00022443"/>
    </source>
</evidence>
<sequence>MPPSLTDKSLATVRTELEYLMESNVITEEIYQNALSSLVLKYLSLNPRGFEDLQGAIAKKGGIVLPFPPSLDKTEEEETQSIQFGQDSFDDSGNSKIMDQSEKEISYENPQMATSRVENQKLTLETDQITVTSHSGEGASIMNQTITLEPALPSPSDNYSSQTEPSSPVGYCRVTSDYAAEMEGDLPIQKNDKLVITNKEDESWWLGYKKGKGPRQAGTFPSNYVKEITAEEFKRIARRPAAPMPKESEKSYQQVDVTIHPDPADIVLDKKIQEGQEKVNEEEKMGSGVEVEESKDDFLHPQPEDEQVNGHRFRDKFKRGRSPKAPRERRRRERIREHSRQFGEAIGDPLLEGYRNVVAYIGPLVLKEFLEALIVEMMQD</sequence>
<evidence type="ECO:0000256" key="3">
    <source>
        <dbReference type="SAM" id="MobiDB-lite"/>
    </source>
</evidence>
<evidence type="ECO:0000256" key="2">
    <source>
        <dbReference type="PROSITE-ProRule" id="PRU00192"/>
    </source>
</evidence>
<gene>
    <name evidence="5" type="ORF">CLIB1423_02S06502</name>
</gene>
<evidence type="ECO:0000313" key="6">
    <source>
        <dbReference type="Proteomes" id="UP000837801"/>
    </source>
</evidence>
<dbReference type="OrthoDB" id="6250593at2759"/>
<dbReference type="Gene3D" id="2.30.30.40">
    <property type="entry name" value="SH3 Domains"/>
    <property type="match status" value="1"/>
</dbReference>
<dbReference type="AlphaFoldDB" id="A0A9P0QKM5"/>
<name>A0A9P0QKM5_9ASCO</name>
<dbReference type="PROSITE" id="PS50002">
    <property type="entry name" value="SH3"/>
    <property type="match status" value="1"/>
</dbReference>
<dbReference type="EMBL" id="CAKXYY010000002">
    <property type="protein sequence ID" value="CAH2350847.1"/>
    <property type="molecule type" value="Genomic_DNA"/>
</dbReference>
<dbReference type="InterPro" id="IPR001452">
    <property type="entry name" value="SH3_domain"/>
</dbReference>
<evidence type="ECO:0000259" key="4">
    <source>
        <dbReference type="PROSITE" id="PS50002"/>
    </source>
</evidence>
<dbReference type="PRINTS" id="PR00452">
    <property type="entry name" value="SH3DOMAIN"/>
</dbReference>
<dbReference type="Proteomes" id="UP000837801">
    <property type="component" value="Unassembled WGS sequence"/>
</dbReference>
<feature type="domain" description="SH3" evidence="4">
    <location>
        <begin position="167"/>
        <end position="230"/>
    </location>
</feature>
<proteinExistence type="predicted"/>
<dbReference type="Pfam" id="PF07653">
    <property type="entry name" value="SH3_2"/>
    <property type="match status" value="1"/>
</dbReference>
<feature type="region of interest" description="Disordered" evidence="3">
    <location>
        <begin position="76"/>
        <end position="95"/>
    </location>
</feature>